<proteinExistence type="predicted"/>
<keyword evidence="3" id="KW-1185">Reference proteome</keyword>
<keyword evidence="1" id="KW-0472">Membrane</keyword>
<keyword evidence="1" id="KW-0812">Transmembrane</keyword>
<dbReference type="Proteomes" id="UP001150217">
    <property type="component" value="Unassembled WGS sequence"/>
</dbReference>
<evidence type="ECO:0000313" key="2">
    <source>
        <dbReference type="EMBL" id="KAJ4500605.1"/>
    </source>
</evidence>
<sequence length="63" mass="6849">MSAFTISSLVGAIASLLHFFLKFIDANNSEEGLVQLDIILAILPVAAIVIFGTHKDLLNVYLF</sequence>
<organism evidence="2 3">
    <name type="scientific">Lentinula lateritia</name>
    <dbReference type="NCBI Taxonomy" id="40482"/>
    <lineage>
        <taxon>Eukaryota</taxon>
        <taxon>Fungi</taxon>
        <taxon>Dikarya</taxon>
        <taxon>Basidiomycota</taxon>
        <taxon>Agaricomycotina</taxon>
        <taxon>Agaricomycetes</taxon>
        <taxon>Agaricomycetidae</taxon>
        <taxon>Agaricales</taxon>
        <taxon>Marasmiineae</taxon>
        <taxon>Omphalotaceae</taxon>
        <taxon>Lentinula</taxon>
    </lineage>
</organism>
<accession>A0ABQ8W0W5</accession>
<name>A0ABQ8W0W5_9AGAR</name>
<evidence type="ECO:0000256" key="1">
    <source>
        <dbReference type="SAM" id="Phobius"/>
    </source>
</evidence>
<keyword evidence="1" id="KW-1133">Transmembrane helix</keyword>
<evidence type="ECO:0000313" key="3">
    <source>
        <dbReference type="Proteomes" id="UP001150217"/>
    </source>
</evidence>
<feature type="transmembrane region" description="Helical" evidence="1">
    <location>
        <begin position="36"/>
        <end position="54"/>
    </location>
</feature>
<protein>
    <submittedName>
        <fullName evidence="2">Uncharacterized protein</fullName>
    </submittedName>
</protein>
<comment type="caution">
    <text evidence="2">The sequence shown here is derived from an EMBL/GenBank/DDBJ whole genome shotgun (WGS) entry which is preliminary data.</text>
</comment>
<dbReference type="EMBL" id="JANVFT010000005">
    <property type="protein sequence ID" value="KAJ4500605.1"/>
    <property type="molecule type" value="Genomic_DNA"/>
</dbReference>
<gene>
    <name evidence="2" type="ORF">C8R41DRAFT_810172</name>
</gene>
<reference evidence="2" key="1">
    <citation type="submission" date="2022-08" db="EMBL/GenBank/DDBJ databases">
        <title>A Global Phylogenomic Analysis of the Shiitake Genus Lentinula.</title>
        <authorList>
            <consortium name="DOE Joint Genome Institute"/>
            <person name="Sierra-Patev S."/>
            <person name="Min B."/>
            <person name="Naranjo-Ortiz M."/>
            <person name="Looney B."/>
            <person name="Konkel Z."/>
            <person name="Slot J.C."/>
            <person name="Sakamoto Y."/>
            <person name="Steenwyk J.L."/>
            <person name="Rokas A."/>
            <person name="Carro J."/>
            <person name="Camarero S."/>
            <person name="Ferreira P."/>
            <person name="Molpeceres G."/>
            <person name="Ruiz-Duenas F.J."/>
            <person name="Serrano A."/>
            <person name="Henrissat B."/>
            <person name="Drula E."/>
            <person name="Hughes K.W."/>
            <person name="Mata J.L."/>
            <person name="Ishikawa N.K."/>
            <person name="Vargas-Isla R."/>
            <person name="Ushijima S."/>
            <person name="Smith C.A."/>
            <person name="Ahrendt S."/>
            <person name="Andreopoulos W."/>
            <person name="He G."/>
            <person name="Labutti K."/>
            <person name="Lipzen A."/>
            <person name="Ng V."/>
            <person name="Riley R."/>
            <person name="Sandor L."/>
            <person name="Barry K."/>
            <person name="Martinez A.T."/>
            <person name="Xiao Y."/>
            <person name="Gibbons J.G."/>
            <person name="Terashima K."/>
            <person name="Grigoriev I.V."/>
            <person name="Hibbett D.S."/>
        </authorList>
    </citation>
    <scope>NUCLEOTIDE SEQUENCE</scope>
    <source>
        <strain evidence="2">RHP3577 ss4</strain>
    </source>
</reference>
<feature type="transmembrane region" description="Helical" evidence="1">
    <location>
        <begin position="6"/>
        <end position="24"/>
    </location>
</feature>